<dbReference type="AlphaFoldDB" id="A0A0N4TWA5"/>
<dbReference type="EMBL" id="UZAD01013357">
    <property type="protein sequence ID" value="VDN94323.1"/>
    <property type="molecule type" value="Genomic_DNA"/>
</dbReference>
<organism evidence="3">
    <name type="scientific">Brugia pahangi</name>
    <name type="common">Filarial nematode worm</name>
    <dbReference type="NCBI Taxonomy" id="6280"/>
    <lineage>
        <taxon>Eukaryota</taxon>
        <taxon>Metazoa</taxon>
        <taxon>Ecdysozoa</taxon>
        <taxon>Nematoda</taxon>
        <taxon>Chromadorea</taxon>
        <taxon>Rhabditida</taxon>
        <taxon>Spirurina</taxon>
        <taxon>Spiruromorpha</taxon>
        <taxon>Filarioidea</taxon>
        <taxon>Onchocercidae</taxon>
        <taxon>Brugia</taxon>
    </lineage>
</organism>
<evidence type="ECO:0000313" key="2">
    <source>
        <dbReference type="Proteomes" id="UP000278627"/>
    </source>
</evidence>
<reference evidence="1 2" key="2">
    <citation type="submission" date="2018-11" db="EMBL/GenBank/DDBJ databases">
        <authorList>
            <consortium name="Pathogen Informatics"/>
        </authorList>
    </citation>
    <scope>NUCLEOTIDE SEQUENCE [LARGE SCALE GENOMIC DNA]</scope>
</reference>
<evidence type="ECO:0000313" key="3">
    <source>
        <dbReference type="WBParaSite" id="BPAG_0001321001-mRNA-1"/>
    </source>
</evidence>
<dbReference type="Proteomes" id="UP000278627">
    <property type="component" value="Unassembled WGS sequence"/>
</dbReference>
<proteinExistence type="predicted"/>
<name>A0A0N4TWA5_BRUPA</name>
<reference evidence="3" key="1">
    <citation type="submission" date="2017-02" db="UniProtKB">
        <authorList>
            <consortium name="WormBaseParasite"/>
        </authorList>
    </citation>
    <scope>IDENTIFICATION</scope>
</reference>
<accession>A0A0N4TWA5</accession>
<gene>
    <name evidence="1" type="ORF">BPAG_LOCUS13138</name>
</gene>
<sequence length="134" mass="15297">MLLRKQIDLKNATNNYFRRYQTSTYVIQKIYEDIIGYFWLAEMERRSDIISHDTPFPELCKNCIEVDIPAPFAAEMTSNASQALEDSGFEEEAMLLLSIMSVHKRKLKKASGKDIKVVCKGCGAEMKSGAFMKD</sequence>
<dbReference type="WBParaSite" id="BPAG_0001321001-mRNA-1">
    <property type="protein sequence ID" value="BPAG_0001321001-mRNA-1"/>
    <property type="gene ID" value="BPAG_0001321001"/>
</dbReference>
<protein>
    <submittedName>
        <fullName evidence="3">Zf-AD domain-containing protein</fullName>
    </submittedName>
</protein>
<keyword evidence="2" id="KW-1185">Reference proteome</keyword>
<evidence type="ECO:0000313" key="1">
    <source>
        <dbReference type="EMBL" id="VDN94323.1"/>
    </source>
</evidence>